<organism evidence="1 2">
    <name type="scientific">Portunus trituberculatus</name>
    <name type="common">Swimming crab</name>
    <name type="synonym">Neptunus trituberculatus</name>
    <dbReference type="NCBI Taxonomy" id="210409"/>
    <lineage>
        <taxon>Eukaryota</taxon>
        <taxon>Metazoa</taxon>
        <taxon>Ecdysozoa</taxon>
        <taxon>Arthropoda</taxon>
        <taxon>Crustacea</taxon>
        <taxon>Multicrustacea</taxon>
        <taxon>Malacostraca</taxon>
        <taxon>Eumalacostraca</taxon>
        <taxon>Eucarida</taxon>
        <taxon>Decapoda</taxon>
        <taxon>Pleocyemata</taxon>
        <taxon>Brachyura</taxon>
        <taxon>Eubrachyura</taxon>
        <taxon>Portunoidea</taxon>
        <taxon>Portunidae</taxon>
        <taxon>Portuninae</taxon>
        <taxon>Portunus</taxon>
    </lineage>
</organism>
<dbReference type="AlphaFoldDB" id="A0A5B7J185"/>
<comment type="caution">
    <text evidence="1">The sequence shown here is derived from an EMBL/GenBank/DDBJ whole genome shotgun (WGS) entry which is preliminary data.</text>
</comment>
<protein>
    <submittedName>
        <fullName evidence="1">Uncharacterized protein</fullName>
    </submittedName>
</protein>
<evidence type="ECO:0000313" key="2">
    <source>
        <dbReference type="Proteomes" id="UP000324222"/>
    </source>
</evidence>
<accession>A0A5B7J185</accession>
<proteinExistence type="predicted"/>
<sequence>MPVRAWKTSLRRILIRRGRDKHRIIQGGIVSRGLKEEFSFRNR</sequence>
<keyword evidence="2" id="KW-1185">Reference proteome</keyword>
<name>A0A5B7J185_PORTR</name>
<evidence type="ECO:0000313" key="1">
    <source>
        <dbReference type="EMBL" id="MPC87706.1"/>
    </source>
</evidence>
<dbReference type="Proteomes" id="UP000324222">
    <property type="component" value="Unassembled WGS sequence"/>
</dbReference>
<reference evidence="1" key="1">
    <citation type="submission" date="2019-05" db="EMBL/GenBank/DDBJ databases">
        <title>Another draft genome of Portunus trituberculatus and its Hox gene families provides insights of decapod evolution.</title>
        <authorList>
            <person name="Jeong J.-H."/>
            <person name="Song I."/>
            <person name="Kim S."/>
            <person name="Choi T."/>
            <person name="Kim D."/>
            <person name="Ryu S."/>
            <person name="Kim W."/>
        </authorList>
    </citation>
    <scope>NUCLEOTIDE SEQUENCE [LARGE SCALE GENOMIC DNA]</scope>
    <source>
        <tissue evidence="1">Muscle</tissue>
    </source>
</reference>
<gene>
    <name evidence="1" type="ORF">E2C01_082579</name>
</gene>
<dbReference type="EMBL" id="VSRR010075303">
    <property type="protein sequence ID" value="MPC87706.1"/>
    <property type="molecule type" value="Genomic_DNA"/>
</dbReference>